<gene>
    <name evidence="1" type="ORF">COCCADRAFT_25767</name>
</gene>
<protein>
    <submittedName>
        <fullName evidence="1">Uncharacterized protein</fullName>
    </submittedName>
</protein>
<dbReference type="GeneID" id="19145863"/>
<evidence type="ECO:0000313" key="2">
    <source>
        <dbReference type="Proteomes" id="UP000053841"/>
    </source>
</evidence>
<accession>W6Y7R7</accession>
<organism evidence="1 2">
    <name type="scientific">Cochliobolus carbonum (strain 26-R-13)</name>
    <name type="common">Maize leaf spot fungus</name>
    <name type="synonym">Bipolaris zeicola</name>
    <dbReference type="NCBI Taxonomy" id="930089"/>
    <lineage>
        <taxon>Eukaryota</taxon>
        <taxon>Fungi</taxon>
        <taxon>Dikarya</taxon>
        <taxon>Ascomycota</taxon>
        <taxon>Pezizomycotina</taxon>
        <taxon>Dothideomycetes</taxon>
        <taxon>Pleosporomycetidae</taxon>
        <taxon>Pleosporales</taxon>
        <taxon>Pleosporineae</taxon>
        <taxon>Pleosporaceae</taxon>
        <taxon>Bipolaris</taxon>
    </lineage>
</organism>
<keyword evidence="2" id="KW-1185">Reference proteome</keyword>
<dbReference type="HOGENOM" id="CLU_1669078_0_0_1"/>
<dbReference type="RefSeq" id="XP_007711675.1">
    <property type="nucleotide sequence ID" value="XM_007713485.1"/>
</dbReference>
<evidence type="ECO:0000313" key="1">
    <source>
        <dbReference type="EMBL" id="EUC33978.1"/>
    </source>
</evidence>
<name>W6Y7R7_COCC2</name>
<dbReference type="EMBL" id="KI964599">
    <property type="protein sequence ID" value="EUC33978.1"/>
    <property type="molecule type" value="Genomic_DNA"/>
</dbReference>
<dbReference type="AlphaFoldDB" id="W6Y7R7"/>
<dbReference type="Proteomes" id="UP000053841">
    <property type="component" value="Unassembled WGS sequence"/>
</dbReference>
<dbReference type="KEGG" id="bze:COCCADRAFT_25767"/>
<reference evidence="1 2" key="1">
    <citation type="journal article" date="2013" name="PLoS Genet.">
        <title>Comparative genome structure, secondary metabolite, and effector coding capacity across Cochliobolus pathogens.</title>
        <authorList>
            <person name="Condon B.J."/>
            <person name="Leng Y."/>
            <person name="Wu D."/>
            <person name="Bushley K.E."/>
            <person name="Ohm R.A."/>
            <person name="Otillar R."/>
            <person name="Martin J."/>
            <person name="Schackwitz W."/>
            <person name="Grimwood J."/>
            <person name="MohdZainudin N."/>
            <person name="Xue C."/>
            <person name="Wang R."/>
            <person name="Manning V.A."/>
            <person name="Dhillon B."/>
            <person name="Tu Z.J."/>
            <person name="Steffenson B.J."/>
            <person name="Salamov A."/>
            <person name="Sun H."/>
            <person name="Lowry S."/>
            <person name="LaButti K."/>
            <person name="Han J."/>
            <person name="Copeland A."/>
            <person name="Lindquist E."/>
            <person name="Barry K."/>
            <person name="Schmutz J."/>
            <person name="Baker S.E."/>
            <person name="Ciuffetti L.M."/>
            <person name="Grigoriev I.V."/>
            <person name="Zhong S."/>
            <person name="Turgeon B.G."/>
        </authorList>
    </citation>
    <scope>NUCLEOTIDE SEQUENCE [LARGE SCALE GENOMIC DNA]</scope>
    <source>
        <strain evidence="1 2">26-R-13</strain>
    </source>
</reference>
<proteinExistence type="predicted"/>
<sequence length="158" mass="17693">MLVAFGDAEDEDMKPGTWSWGTCTLYQIRRLRRAGGDDVDFGSSRTAKLRLLLCITATRLHTSTARHHPHRSQNGALLARASSYLHTYHRDDQAQSVARPALLETNWLCGHRVVIIRTIGPLQQNPDFACCQIPAQWDPANCTVLVSVRQAALMKPFI</sequence>